<evidence type="ECO:0000256" key="2">
    <source>
        <dbReference type="ARBA" id="ARBA00007193"/>
    </source>
</evidence>
<evidence type="ECO:0000256" key="8">
    <source>
        <dbReference type="ARBA" id="ARBA00023065"/>
    </source>
</evidence>
<evidence type="ECO:0000256" key="1">
    <source>
        <dbReference type="ARBA" id="ARBA00004141"/>
    </source>
</evidence>
<evidence type="ECO:0000256" key="12">
    <source>
        <dbReference type="RuleBase" id="RU000679"/>
    </source>
</evidence>
<comment type="similarity">
    <text evidence="2 12">Belongs to the amiloride-sensitive sodium channel (TC 1.A.6) family.</text>
</comment>
<dbReference type="Pfam" id="PF00858">
    <property type="entry name" value="ASC"/>
    <property type="match status" value="1"/>
</dbReference>
<keyword evidence="10 12" id="KW-0739">Sodium transport</keyword>
<evidence type="ECO:0000313" key="15">
    <source>
        <dbReference type="Proteomes" id="UP000499080"/>
    </source>
</evidence>
<evidence type="ECO:0000256" key="9">
    <source>
        <dbReference type="ARBA" id="ARBA00023136"/>
    </source>
</evidence>
<dbReference type="GO" id="GO:0016020">
    <property type="term" value="C:membrane"/>
    <property type="evidence" value="ECO:0007669"/>
    <property type="project" value="UniProtKB-SubCell"/>
</dbReference>
<evidence type="ECO:0000256" key="10">
    <source>
        <dbReference type="ARBA" id="ARBA00023201"/>
    </source>
</evidence>
<name>A0A4Y2KCZ8_ARAVE</name>
<dbReference type="OrthoDB" id="6436026at2759"/>
<protein>
    <submittedName>
        <fullName evidence="14">Uncharacterized protein</fullName>
    </submittedName>
</protein>
<keyword evidence="8 12" id="KW-0406">Ion transport</keyword>
<evidence type="ECO:0000313" key="14">
    <source>
        <dbReference type="EMBL" id="GBN00125.1"/>
    </source>
</evidence>
<gene>
    <name evidence="14" type="ORF">AVEN_275588_1</name>
</gene>
<dbReference type="Gene3D" id="1.10.287.770">
    <property type="entry name" value="YojJ-like"/>
    <property type="match status" value="1"/>
</dbReference>
<dbReference type="EMBL" id="BGPR01004482">
    <property type="protein sequence ID" value="GBN00125.1"/>
    <property type="molecule type" value="Genomic_DNA"/>
</dbReference>
<dbReference type="GO" id="GO:0005272">
    <property type="term" value="F:sodium channel activity"/>
    <property type="evidence" value="ECO:0007669"/>
    <property type="project" value="UniProtKB-KW"/>
</dbReference>
<evidence type="ECO:0000256" key="3">
    <source>
        <dbReference type="ARBA" id="ARBA00022448"/>
    </source>
</evidence>
<proteinExistence type="inferred from homology"/>
<evidence type="ECO:0000256" key="4">
    <source>
        <dbReference type="ARBA" id="ARBA00022461"/>
    </source>
</evidence>
<keyword evidence="7" id="KW-0915">Sodium</keyword>
<feature type="transmembrane region" description="Helical" evidence="13">
    <location>
        <begin position="60"/>
        <end position="83"/>
    </location>
</feature>
<keyword evidence="9 13" id="KW-0472">Membrane</keyword>
<sequence length="111" mass="12553">MCFSLHRKLKYLSDVVKKAKDPITGRKSPFQVKETIVQVLVTNPDVTVLSHKPLYGNGELFSYIGGLIGCWLGISVWTLAGIFEKSVARIRRLARKLKRKTKHLQPGEAYI</sequence>
<comment type="caution">
    <text evidence="14">The sequence shown here is derived from an EMBL/GenBank/DDBJ whole genome shotgun (WGS) entry which is preliminary data.</text>
</comment>
<keyword evidence="4 12" id="KW-0894">Sodium channel</keyword>
<evidence type="ECO:0000256" key="6">
    <source>
        <dbReference type="ARBA" id="ARBA00022989"/>
    </source>
</evidence>
<keyword evidence="3 12" id="KW-0813">Transport</keyword>
<comment type="subcellular location">
    <subcellularLocation>
        <location evidence="1">Membrane</location>
        <topology evidence="1">Multi-pass membrane protein</topology>
    </subcellularLocation>
</comment>
<evidence type="ECO:0000256" key="11">
    <source>
        <dbReference type="ARBA" id="ARBA00023303"/>
    </source>
</evidence>
<keyword evidence="11 12" id="KW-0407">Ion channel</keyword>
<accession>A0A4Y2KCZ8</accession>
<evidence type="ECO:0000256" key="7">
    <source>
        <dbReference type="ARBA" id="ARBA00023053"/>
    </source>
</evidence>
<dbReference type="InterPro" id="IPR001873">
    <property type="entry name" value="ENaC"/>
</dbReference>
<organism evidence="14 15">
    <name type="scientific">Araneus ventricosus</name>
    <name type="common">Orbweaver spider</name>
    <name type="synonym">Epeira ventricosa</name>
    <dbReference type="NCBI Taxonomy" id="182803"/>
    <lineage>
        <taxon>Eukaryota</taxon>
        <taxon>Metazoa</taxon>
        <taxon>Ecdysozoa</taxon>
        <taxon>Arthropoda</taxon>
        <taxon>Chelicerata</taxon>
        <taxon>Arachnida</taxon>
        <taxon>Araneae</taxon>
        <taxon>Araneomorphae</taxon>
        <taxon>Entelegynae</taxon>
        <taxon>Araneoidea</taxon>
        <taxon>Araneidae</taxon>
        <taxon>Araneus</taxon>
    </lineage>
</organism>
<dbReference type="AlphaFoldDB" id="A0A4Y2KCZ8"/>
<evidence type="ECO:0000256" key="5">
    <source>
        <dbReference type="ARBA" id="ARBA00022692"/>
    </source>
</evidence>
<reference evidence="14 15" key="1">
    <citation type="journal article" date="2019" name="Sci. Rep.">
        <title>Orb-weaving spider Araneus ventricosus genome elucidates the spidroin gene catalogue.</title>
        <authorList>
            <person name="Kono N."/>
            <person name="Nakamura H."/>
            <person name="Ohtoshi R."/>
            <person name="Moran D.A.P."/>
            <person name="Shinohara A."/>
            <person name="Yoshida Y."/>
            <person name="Fujiwara M."/>
            <person name="Mori M."/>
            <person name="Tomita M."/>
            <person name="Arakawa K."/>
        </authorList>
    </citation>
    <scope>NUCLEOTIDE SEQUENCE [LARGE SCALE GENOMIC DNA]</scope>
</reference>
<dbReference type="Proteomes" id="UP000499080">
    <property type="component" value="Unassembled WGS sequence"/>
</dbReference>
<keyword evidence="5 12" id="KW-0812">Transmembrane</keyword>
<keyword evidence="15" id="KW-1185">Reference proteome</keyword>
<evidence type="ECO:0000256" key="13">
    <source>
        <dbReference type="SAM" id="Phobius"/>
    </source>
</evidence>
<keyword evidence="6 13" id="KW-1133">Transmembrane helix</keyword>